<dbReference type="AlphaFoldDB" id="A0A8B6ENN1"/>
<comment type="caution">
    <text evidence="2">The sequence shown here is derived from an EMBL/GenBank/DDBJ whole genome shotgun (WGS) entry which is preliminary data.</text>
</comment>
<name>A0A8B6ENN1_MYTGA</name>
<dbReference type="Proteomes" id="UP000596742">
    <property type="component" value="Unassembled WGS sequence"/>
</dbReference>
<reference evidence="2" key="1">
    <citation type="submission" date="2018-11" db="EMBL/GenBank/DDBJ databases">
        <authorList>
            <person name="Alioto T."/>
            <person name="Alioto T."/>
        </authorList>
    </citation>
    <scope>NUCLEOTIDE SEQUENCE</scope>
</reference>
<feature type="region of interest" description="Disordered" evidence="1">
    <location>
        <begin position="43"/>
        <end position="62"/>
    </location>
</feature>
<protein>
    <submittedName>
        <fullName evidence="2">Uncharacterized protein</fullName>
    </submittedName>
</protein>
<evidence type="ECO:0000256" key="1">
    <source>
        <dbReference type="SAM" id="MobiDB-lite"/>
    </source>
</evidence>
<keyword evidence="3" id="KW-1185">Reference proteome</keyword>
<evidence type="ECO:0000313" key="3">
    <source>
        <dbReference type="Proteomes" id="UP000596742"/>
    </source>
</evidence>
<sequence length="62" mass="7406">MTQSTFWTEVQNYYAMLEKKFEIEISKVKRTEEEKYNTIISEQKKESERQKTSVSCTGHVKP</sequence>
<proteinExistence type="predicted"/>
<evidence type="ECO:0000313" key="2">
    <source>
        <dbReference type="EMBL" id="VDI36501.1"/>
    </source>
</evidence>
<organism evidence="2 3">
    <name type="scientific">Mytilus galloprovincialis</name>
    <name type="common">Mediterranean mussel</name>
    <dbReference type="NCBI Taxonomy" id="29158"/>
    <lineage>
        <taxon>Eukaryota</taxon>
        <taxon>Metazoa</taxon>
        <taxon>Spiralia</taxon>
        <taxon>Lophotrochozoa</taxon>
        <taxon>Mollusca</taxon>
        <taxon>Bivalvia</taxon>
        <taxon>Autobranchia</taxon>
        <taxon>Pteriomorphia</taxon>
        <taxon>Mytilida</taxon>
        <taxon>Mytiloidea</taxon>
        <taxon>Mytilidae</taxon>
        <taxon>Mytilinae</taxon>
        <taxon>Mytilus</taxon>
    </lineage>
</organism>
<gene>
    <name evidence="2" type="ORF">MGAL_10B062862</name>
</gene>
<accession>A0A8B6ENN1</accession>
<dbReference type="EMBL" id="UYJE01005349">
    <property type="protein sequence ID" value="VDI36501.1"/>
    <property type="molecule type" value="Genomic_DNA"/>
</dbReference>